<evidence type="ECO:0000313" key="7">
    <source>
        <dbReference type="Proteomes" id="UP001595478"/>
    </source>
</evidence>
<keyword evidence="3" id="KW-0560">Oxidoreductase</keyword>
<dbReference type="EMBL" id="JBHRSW010000006">
    <property type="protein sequence ID" value="MFC3120996.1"/>
    <property type="molecule type" value="Genomic_DNA"/>
</dbReference>
<evidence type="ECO:0000313" key="6">
    <source>
        <dbReference type="EMBL" id="MFC3120996.1"/>
    </source>
</evidence>
<evidence type="ECO:0000259" key="4">
    <source>
        <dbReference type="Pfam" id="PF01408"/>
    </source>
</evidence>
<dbReference type="PROSITE" id="PS51318">
    <property type="entry name" value="TAT"/>
    <property type="match status" value="1"/>
</dbReference>
<dbReference type="SUPFAM" id="SSF51735">
    <property type="entry name" value="NAD(P)-binding Rossmann-fold domains"/>
    <property type="match status" value="1"/>
</dbReference>
<evidence type="ECO:0000256" key="1">
    <source>
        <dbReference type="ARBA" id="ARBA00010928"/>
    </source>
</evidence>
<dbReference type="InterPro" id="IPR006311">
    <property type="entry name" value="TAT_signal"/>
</dbReference>
<dbReference type="Gene3D" id="3.30.360.10">
    <property type="entry name" value="Dihydrodipicolinate Reductase, domain 2"/>
    <property type="match status" value="1"/>
</dbReference>
<dbReference type="SUPFAM" id="SSF55347">
    <property type="entry name" value="Glyceraldehyde-3-phosphate dehydrogenase-like, C-terminal domain"/>
    <property type="match status" value="1"/>
</dbReference>
<dbReference type="Gene3D" id="3.40.50.720">
    <property type="entry name" value="NAD(P)-binding Rossmann-like Domain"/>
    <property type="match status" value="1"/>
</dbReference>
<comment type="similarity">
    <text evidence="1">Belongs to the Gfo/Idh/MocA family.</text>
</comment>
<evidence type="ECO:0000256" key="2">
    <source>
        <dbReference type="ARBA" id="ARBA00022729"/>
    </source>
</evidence>
<evidence type="ECO:0000256" key="3">
    <source>
        <dbReference type="ARBA" id="ARBA00023002"/>
    </source>
</evidence>
<dbReference type="InterPro" id="IPR008354">
    <property type="entry name" value="Glc-Fru_OxRdtase_bac"/>
</dbReference>
<dbReference type="Proteomes" id="UP001595478">
    <property type="component" value="Unassembled WGS sequence"/>
</dbReference>
<protein>
    <submittedName>
        <fullName evidence="6">Gfo/Idh/MocA family protein</fullName>
    </submittedName>
</protein>
<dbReference type="PRINTS" id="PR01775">
    <property type="entry name" value="GLFROXRDTASE"/>
</dbReference>
<reference evidence="7" key="1">
    <citation type="journal article" date="2019" name="Int. J. Syst. Evol. Microbiol.">
        <title>The Global Catalogue of Microorganisms (GCM) 10K type strain sequencing project: providing services to taxonomists for standard genome sequencing and annotation.</title>
        <authorList>
            <consortium name="The Broad Institute Genomics Platform"/>
            <consortium name="The Broad Institute Genome Sequencing Center for Infectious Disease"/>
            <person name="Wu L."/>
            <person name="Ma J."/>
        </authorList>
    </citation>
    <scope>NUCLEOTIDE SEQUENCE [LARGE SCALE GENOMIC DNA]</scope>
    <source>
        <strain evidence="7">KCTC 52473</strain>
    </source>
</reference>
<feature type="domain" description="GFO/IDH/MocA-like oxidoreductase" evidence="5">
    <location>
        <begin position="168"/>
        <end position="270"/>
    </location>
</feature>
<dbReference type="Pfam" id="PF22725">
    <property type="entry name" value="GFO_IDH_MocA_C3"/>
    <property type="match status" value="1"/>
</dbReference>
<keyword evidence="2" id="KW-0732">Signal</keyword>
<accession>A0ABV7FNZ9</accession>
<gene>
    <name evidence="6" type="ORF">ACFOHL_05155</name>
</gene>
<evidence type="ECO:0000259" key="5">
    <source>
        <dbReference type="Pfam" id="PF22725"/>
    </source>
</evidence>
<keyword evidence="7" id="KW-1185">Reference proteome</keyword>
<dbReference type="RefSeq" id="WP_376919134.1">
    <property type="nucleotide sequence ID" value="NZ_JBHRSW010000006.1"/>
</dbReference>
<proteinExistence type="inferred from homology"/>
<feature type="domain" description="Gfo/Idh/MocA-like oxidoreductase N-terminal" evidence="4">
    <location>
        <begin position="32"/>
        <end position="155"/>
    </location>
</feature>
<dbReference type="PANTHER" id="PTHR22604:SF105">
    <property type="entry name" value="TRANS-1,2-DIHYDROBENZENE-1,2-DIOL DEHYDROGENASE"/>
    <property type="match status" value="1"/>
</dbReference>
<dbReference type="Pfam" id="PF01408">
    <property type="entry name" value="GFO_IDH_MocA"/>
    <property type="match status" value="1"/>
</dbReference>
<organism evidence="6 7">
    <name type="scientific">Agaribacter flavus</name>
    <dbReference type="NCBI Taxonomy" id="1902781"/>
    <lineage>
        <taxon>Bacteria</taxon>
        <taxon>Pseudomonadati</taxon>
        <taxon>Pseudomonadota</taxon>
        <taxon>Gammaproteobacteria</taxon>
        <taxon>Alteromonadales</taxon>
        <taxon>Alteromonadaceae</taxon>
        <taxon>Agaribacter</taxon>
    </lineage>
</organism>
<dbReference type="InterPro" id="IPR050984">
    <property type="entry name" value="Gfo/Idh/MocA_domain"/>
</dbReference>
<dbReference type="InterPro" id="IPR055170">
    <property type="entry name" value="GFO_IDH_MocA-like_dom"/>
</dbReference>
<dbReference type="InterPro" id="IPR000683">
    <property type="entry name" value="Gfo/Idh/MocA-like_OxRdtase_N"/>
</dbReference>
<dbReference type="InterPro" id="IPR036291">
    <property type="entry name" value="NAD(P)-bd_dom_sf"/>
</dbReference>
<dbReference type="PANTHER" id="PTHR22604">
    <property type="entry name" value="OXIDOREDUCTASES"/>
    <property type="match status" value="1"/>
</dbReference>
<name>A0ABV7FNZ9_9ALTE</name>
<comment type="caution">
    <text evidence="6">The sequence shown here is derived from an EMBL/GenBank/DDBJ whole genome shotgun (WGS) entry which is preliminary data.</text>
</comment>
<sequence length="357" mass="38825">MSICRRQFLLGTAAGIGALSTSFSAFSNNKIGVALLGLGYYSTDILAPALSYTEHCELRGIITGSPAKVPRWQKKYGIPDKNVYTYETMSAIADNDSIDVVYVVTPTATHLRFATMAALAGKHVWCEKPMAMTVNECQQMIDVCQQNKVKLSIGYRMQHEPSTRAFAELSHTKPFGDLTGMSVFAGYPGGPGSESNWRMIPEMGGGALYDMGVYAINGARFISGLEPQSVSAKIEKTKGFKWVDATTYFTMKFKNGLEAKCGTSVVKGFNYLRANCASGWYELKPMQSYSGVVGRTSDGLVLPSFSGNQQAQQMDNDALAIKLNKPVFVPGEEGLQDIRVVEGAFKSARNNGELITL</sequence>